<keyword evidence="2" id="KW-0132">Cell division</keyword>
<feature type="transmembrane region" description="Helical" evidence="1">
    <location>
        <begin position="12"/>
        <end position="33"/>
    </location>
</feature>
<keyword evidence="1" id="KW-1133">Transmembrane helix</keyword>
<keyword evidence="1" id="KW-0472">Membrane</keyword>
<dbReference type="GO" id="GO:0051301">
    <property type="term" value="P:cell division"/>
    <property type="evidence" value="ECO:0007669"/>
    <property type="project" value="UniProtKB-KW"/>
</dbReference>
<evidence type="ECO:0000313" key="3">
    <source>
        <dbReference type="Proteomes" id="UP000646911"/>
    </source>
</evidence>
<feature type="transmembrane region" description="Helical" evidence="1">
    <location>
        <begin position="95"/>
        <end position="114"/>
    </location>
</feature>
<dbReference type="Proteomes" id="UP000646911">
    <property type="component" value="Unassembled WGS sequence"/>
</dbReference>
<evidence type="ECO:0000256" key="1">
    <source>
        <dbReference type="SAM" id="Phobius"/>
    </source>
</evidence>
<proteinExistence type="predicted"/>
<gene>
    <name evidence="2" type="ORF">H8L47_16780</name>
</gene>
<feature type="transmembrane region" description="Helical" evidence="1">
    <location>
        <begin position="64"/>
        <end position="88"/>
    </location>
</feature>
<keyword evidence="2" id="KW-0131">Cell cycle</keyword>
<accession>A0ABR6ZBT7</accession>
<feature type="transmembrane region" description="Helical" evidence="1">
    <location>
        <begin position="120"/>
        <end position="142"/>
    </location>
</feature>
<comment type="caution">
    <text evidence="2">The sequence shown here is derived from an EMBL/GenBank/DDBJ whole genome shotgun (WGS) entry which is preliminary data.</text>
</comment>
<name>A0ABR6ZBT7_9BURK</name>
<protein>
    <submittedName>
        <fullName evidence="2">Cell division protein</fullName>
    </submittedName>
</protein>
<organism evidence="2 3">
    <name type="scientific">Undibacterium umbellatum</name>
    <dbReference type="NCBI Taxonomy" id="2762300"/>
    <lineage>
        <taxon>Bacteria</taxon>
        <taxon>Pseudomonadati</taxon>
        <taxon>Pseudomonadota</taxon>
        <taxon>Betaproteobacteria</taxon>
        <taxon>Burkholderiales</taxon>
        <taxon>Oxalobacteraceae</taxon>
        <taxon>Undibacterium</taxon>
    </lineage>
</organism>
<reference evidence="2 3" key="1">
    <citation type="submission" date="2020-08" db="EMBL/GenBank/DDBJ databases">
        <title>Novel species isolated from subtropical streams in China.</title>
        <authorList>
            <person name="Lu H."/>
        </authorList>
    </citation>
    <scope>NUCLEOTIDE SEQUENCE [LARGE SCALE GENOMIC DNA]</scope>
    <source>
        <strain evidence="2 3">NL8W</strain>
    </source>
</reference>
<keyword evidence="1" id="KW-0812">Transmembrane</keyword>
<sequence length="156" mass="17933">MQQRQSSLRKWLICWLYAAAFAHFIIGLLLPWISATGLVEVYHQLIESHFWPQAAPDAARNMQVWWMSLFGATVQTVGLWMGALIYLGNQHRSRIAWLWLMIGILVWAPQDMLISMQANMLINVWIDVVAVLSMIPPLFILWKMDALNTEHTEGSA</sequence>
<keyword evidence="3" id="KW-1185">Reference proteome</keyword>
<dbReference type="RefSeq" id="WP_186954750.1">
    <property type="nucleotide sequence ID" value="NZ_JACOFX010000009.1"/>
</dbReference>
<dbReference type="EMBL" id="JACOFX010000009">
    <property type="protein sequence ID" value="MBC3909214.1"/>
    <property type="molecule type" value="Genomic_DNA"/>
</dbReference>
<evidence type="ECO:0000313" key="2">
    <source>
        <dbReference type="EMBL" id="MBC3909214.1"/>
    </source>
</evidence>